<organism evidence="3">
    <name type="scientific">Haemonchus placei</name>
    <name type="common">Barber's pole worm</name>
    <dbReference type="NCBI Taxonomy" id="6290"/>
    <lineage>
        <taxon>Eukaryota</taxon>
        <taxon>Metazoa</taxon>
        <taxon>Ecdysozoa</taxon>
        <taxon>Nematoda</taxon>
        <taxon>Chromadorea</taxon>
        <taxon>Rhabditida</taxon>
        <taxon>Rhabditina</taxon>
        <taxon>Rhabditomorpha</taxon>
        <taxon>Strongyloidea</taxon>
        <taxon>Trichostrongylidae</taxon>
        <taxon>Haemonchus</taxon>
    </lineage>
</organism>
<accession>A0A0N4WLU5</accession>
<keyword evidence="2" id="KW-1185">Reference proteome</keyword>
<evidence type="ECO:0000313" key="2">
    <source>
        <dbReference type="Proteomes" id="UP000268014"/>
    </source>
</evidence>
<name>A0A0N4WLU5_HAEPC</name>
<evidence type="ECO:0000313" key="1">
    <source>
        <dbReference type="EMBL" id="VDO44819.1"/>
    </source>
</evidence>
<sequence length="56" mass="6487">MWRNLLTSQMTIDPMKTSKVRWRCRIHLESLSNFVNTWKANTVPTGYLSVVLFSAG</sequence>
<protein>
    <submittedName>
        <fullName evidence="3">Ovule protein</fullName>
    </submittedName>
</protein>
<proteinExistence type="predicted"/>
<dbReference type="Proteomes" id="UP000268014">
    <property type="component" value="Unassembled WGS sequence"/>
</dbReference>
<dbReference type="WBParaSite" id="HPLM_0001214401-mRNA-1">
    <property type="protein sequence ID" value="HPLM_0001214401-mRNA-1"/>
    <property type="gene ID" value="HPLM_0001214401"/>
</dbReference>
<dbReference type="EMBL" id="UZAF01017770">
    <property type="protein sequence ID" value="VDO44819.1"/>
    <property type="molecule type" value="Genomic_DNA"/>
</dbReference>
<reference evidence="3" key="1">
    <citation type="submission" date="2017-02" db="UniProtKB">
        <authorList>
            <consortium name="WormBaseParasite"/>
        </authorList>
    </citation>
    <scope>IDENTIFICATION</scope>
</reference>
<reference evidence="1 2" key="2">
    <citation type="submission" date="2018-11" db="EMBL/GenBank/DDBJ databases">
        <authorList>
            <consortium name="Pathogen Informatics"/>
        </authorList>
    </citation>
    <scope>NUCLEOTIDE SEQUENCE [LARGE SCALE GENOMIC DNA]</scope>
    <source>
        <strain evidence="1 2">MHpl1</strain>
    </source>
</reference>
<dbReference type="AlphaFoldDB" id="A0A0N4WLU5"/>
<evidence type="ECO:0000313" key="3">
    <source>
        <dbReference type="WBParaSite" id="HPLM_0001214401-mRNA-1"/>
    </source>
</evidence>
<gene>
    <name evidence="1" type="ORF">HPLM_LOCUS12136</name>
</gene>